<feature type="domain" description="Agenet-like" evidence="1">
    <location>
        <begin position="380"/>
        <end position="432"/>
    </location>
</feature>
<reference evidence="2" key="1">
    <citation type="submission" date="2024-07" db="EMBL/GenBank/DDBJ databases">
        <authorList>
            <person name="Kim Y.J."/>
            <person name="Jeong J.Y."/>
        </authorList>
    </citation>
    <scope>NUCLEOTIDE SEQUENCE</scope>
    <source>
        <strain evidence="2">GIHE-MW2</strain>
    </source>
</reference>
<name>A0AAU8JDK1_9CYAN</name>
<protein>
    <submittedName>
        <fullName evidence="2">Agenet domain-containing protein</fullName>
    </submittedName>
</protein>
<dbReference type="CDD" id="cd04508">
    <property type="entry name" value="Tudor_SF"/>
    <property type="match status" value="1"/>
</dbReference>
<dbReference type="Gene3D" id="2.30.30.140">
    <property type="match status" value="1"/>
</dbReference>
<gene>
    <name evidence="2" type="ORF">ABWT76_005694</name>
</gene>
<dbReference type="RefSeq" id="WP_190876869.1">
    <property type="nucleotide sequence ID" value="NZ_CP159837.1"/>
</dbReference>
<dbReference type="EMBL" id="CP159837">
    <property type="protein sequence ID" value="XCM36903.1"/>
    <property type="molecule type" value="Genomic_DNA"/>
</dbReference>
<proteinExistence type="predicted"/>
<dbReference type="Pfam" id="PF05641">
    <property type="entry name" value="Agenet"/>
    <property type="match status" value="1"/>
</dbReference>
<dbReference type="AlphaFoldDB" id="A0AAU8JDK1"/>
<organism evidence="2">
    <name type="scientific">Planktothricoides raciborskii GIHE-MW2</name>
    <dbReference type="NCBI Taxonomy" id="2792601"/>
    <lineage>
        <taxon>Bacteria</taxon>
        <taxon>Bacillati</taxon>
        <taxon>Cyanobacteriota</taxon>
        <taxon>Cyanophyceae</taxon>
        <taxon>Oscillatoriophycideae</taxon>
        <taxon>Oscillatoriales</taxon>
        <taxon>Oscillatoriaceae</taxon>
        <taxon>Planktothricoides</taxon>
    </lineage>
</organism>
<evidence type="ECO:0000313" key="2">
    <source>
        <dbReference type="EMBL" id="XCM36903.1"/>
    </source>
</evidence>
<dbReference type="InterPro" id="IPR008395">
    <property type="entry name" value="Agenet-like_dom"/>
</dbReference>
<accession>A0AAU8JDK1</accession>
<evidence type="ECO:0000259" key="1">
    <source>
        <dbReference type="Pfam" id="PF05641"/>
    </source>
</evidence>
<sequence>MSSSIVQLVDQLPQDNITVKVLKALDFVAPGEWQNTVGFDQTIRVVTGENDPKKVQRIKERALVLYEDNKTGYKSAISLYQLIDKADTAMATAALANKIGEKIEFLSFLNRVTPKADVAQTIDLVLKIVVEIIAFCKIHGIPQPNPQLFVESLTNNYTDASLMRMAALVCLDGILPLGPDFLQKIHSIIDGGDAAIVKDNPVFGSISNSLPGDSPAAKFGFITQSFNAVQGWMNSLISKTGVTPDTILQSIGSFIQIADDKLDFVAAFLDQTTNYYEHTGIQTVARSLILAAYESVKNESEASTPDSSSQASGSQASGNGEFKVGQLVDVLSEDYWYAGTVRELQGNLCLIRYLYNNDPSDDEWIAQTNLAPAGSNYEVGDEIEVLYSDGEWYEAEIKKIKGDTYLVEYTDENFYDDEDDEEETEWVAWQRICCEA</sequence>